<feature type="compositionally biased region" description="Low complexity" evidence="1">
    <location>
        <begin position="9"/>
        <end position="33"/>
    </location>
</feature>
<protein>
    <submittedName>
        <fullName evidence="2">Uncharacterized protein</fullName>
    </submittedName>
</protein>
<comment type="caution">
    <text evidence="2">The sequence shown here is derived from an EMBL/GenBank/DDBJ whole genome shotgun (WGS) entry which is preliminary data.</text>
</comment>
<evidence type="ECO:0000256" key="1">
    <source>
        <dbReference type="SAM" id="MobiDB-lite"/>
    </source>
</evidence>
<evidence type="ECO:0000313" key="2">
    <source>
        <dbReference type="EMBL" id="KAL0630519.1"/>
    </source>
</evidence>
<feature type="region of interest" description="Disordered" evidence="1">
    <location>
        <begin position="306"/>
        <end position="366"/>
    </location>
</feature>
<feature type="compositionally biased region" description="Pro residues" evidence="1">
    <location>
        <begin position="207"/>
        <end position="216"/>
    </location>
</feature>
<accession>A0ABR3G3K4</accession>
<dbReference type="EMBL" id="JBBBZM010000560">
    <property type="protein sequence ID" value="KAL0630519.1"/>
    <property type="molecule type" value="Genomic_DNA"/>
</dbReference>
<feature type="compositionally biased region" description="Low complexity" evidence="1">
    <location>
        <begin position="343"/>
        <end position="363"/>
    </location>
</feature>
<gene>
    <name evidence="2" type="ORF">Q9L58_010634</name>
</gene>
<reference evidence="2 3" key="1">
    <citation type="submission" date="2024-02" db="EMBL/GenBank/DDBJ databases">
        <title>Discinaceae phylogenomics.</title>
        <authorList>
            <person name="Dirks A.C."/>
            <person name="James T.Y."/>
        </authorList>
    </citation>
    <scope>NUCLEOTIDE SEQUENCE [LARGE SCALE GENOMIC DNA]</scope>
    <source>
        <strain evidence="2 3">ACD0624</strain>
    </source>
</reference>
<name>A0ABR3G3K4_9PEZI</name>
<feature type="region of interest" description="Disordered" evidence="1">
    <location>
        <begin position="1"/>
        <end position="45"/>
    </location>
</feature>
<dbReference type="Proteomes" id="UP001447188">
    <property type="component" value="Unassembled WGS sequence"/>
</dbReference>
<feature type="compositionally biased region" description="Pro residues" evidence="1">
    <location>
        <begin position="310"/>
        <end position="333"/>
    </location>
</feature>
<feature type="region of interest" description="Disordered" evidence="1">
    <location>
        <begin position="99"/>
        <end position="134"/>
    </location>
</feature>
<sequence>MPPKGKGIQVPVTPKQQQKKQQVLPQTPKQQQKINSINDLTPEEHLQHNKNYMTPSRVKRLHILNPDGTPEITCGDVTLTPEAYQAYLKGTDIYTYLRESDPNPEPGAAERVEDQDTTPYVPIGTYAKPSYGDKKPFVPIIYQRREDGSIMRDHTGSPIHAETPPPPTPTSTFKGRADDRPSPKTPTRKRRNNPLPVSIPTDTEDPPSGPSTPPNKPSVHFQDTEATPKPIPHASEPTYDSEMSEAEFETVAEMSIAEVVTHLFNRIKKLERATKTPPPPTKYHNNPALVEKLAILTTKVAELERKFRTAPPPPPTTGRPPPGLRALPPPPAASPKNSWAQVASKKASKPTTKNPTTTTPAAPVKRDRTLIITRDGSPIPAEITPLFLHNQINAALPRALIAEVRFTPNLHVQLIAVANTTSDTLLKSRTKLEETIRTILPSATSLQKEVHVIQVVIHNIPTTIP</sequence>
<feature type="region of interest" description="Disordered" evidence="1">
    <location>
        <begin position="150"/>
        <end position="243"/>
    </location>
</feature>
<keyword evidence="3" id="KW-1185">Reference proteome</keyword>
<evidence type="ECO:0000313" key="3">
    <source>
        <dbReference type="Proteomes" id="UP001447188"/>
    </source>
</evidence>
<feature type="non-terminal residue" evidence="2">
    <location>
        <position position="465"/>
    </location>
</feature>
<proteinExistence type="predicted"/>
<organism evidence="2 3">
    <name type="scientific">Discina gigas</name>
    <dbReference type="NCBI Taxonomy" id="1032678"/>
    <lineage>
        <taxon>Eukaryota</taxon>
        <taxon>Fungi</taxon>
        <taxon>Dikarya</taxon>
        <taxon>Ascomycota</taxon>
        <taxon>Pezizomycotina</taxon>
        <taxon>Pezizomycetes</taxon>
        <taxon>Pezizales</taxon>
        <taxon>Discinaceae</taxon>
        <taxon>Discina</taxon>
    </lineage>
</organism>